<keyword evidence="3" id="KW-0999">Mitochondrion inner membrane</keyword>
<dbReference type="PANTHER" id="PTHR31107:SF2">
    <property type="entry name" value="CYTOCHROME C OXIDASE ASSEMBLY FACTOR 8"/>
    <property type="match status" value="1"/>
</dbReference>
<keyword evidence="4" id="KW-0809">Transit peptide</keyword>
<protein>
    <submittedName>
        <fullName evidence="7">Uncharacterized protein</fullName>
    </submittedName>
</protein>
<comment type="caution">
    <text evidence="7">The sequence shown here is derived from an EMBL/GenBank/DDBJ whole genome shotgun (WGS) entry which is preliminary data.</text>
</comment>
<evidence type="ECO:0000256" key="5">
    <source>
        <dbReference type="ARBA" id="ARBA00023128"/>
    </source>
</evidence>
<keyword evidence="8" id="KW-1185">Reference proteome</keyword>
<evidence type="ECO:0000313" key="7">
    <source>
        <dbReference type="EMBL" id="KAF9464744.1"/>
    </source>
</evidence>
<dbReference type="Proteomes" id="UP000807353">
    <property type="component" value="Unassembled WGS sequence"/>
</dbReference>
<accession>A0A9P5Y9R0</accession>
<dbReference type="EMBL" id="MU150252">
    <property type="protein sequence ID" value="KAF9464744.1"/>
    <property type="molecule type" value="Genomic_DNA"/>
</dbReference>
<evidence type="ECO:0000256" key="6">
    <source>
        <dbReference type="ARBA" id="ARBA00023136"/>
    </source>
</evidence>
<dbReference type="Pfam" id="PF10231">
    <property type="entry name" value="COA8"/>
    <property type="match status" value="1"/>
</dbReference>
<organism evidence="7 8">
    <name type="scientific">Collybia nuda</name>
    <dbReference type="NCBI Taxonomy" id="64659"/>
    <lineage>
        <taxon>Eukaryota</taxon>
        <taxon>Fungi</taxon>
        <taxon>Dikarya</taxon>
        <taxon>Basidiomycota</taxon>
        <taxon>Agaricomycotina</taxon>
        <taxon>Agaricomycetes</taxon>
        <taxon>Agaricomycetidae</taxon>
        <taxon>Agaricales</taxon>
        <taxon>Tricholomatineae</taxon>
        <taxon>Clitocybaceae</taxon>
        <taxon>Collybia</taxon>
    </lineage>
</organism>
<evidence type="ECO:0000256" key="2">
    <source>
        <dbReference type="ARBA" id="ARBA00005453"/>
    </source>
</evidence>
<keyword evidence="6" id="KW-0472">Membrane</keyword>
<sequence length="180" mass="20710">MLVLKQSLSSLSISVRWIHTSSQTCNLIAPPDSVSHMRPIIYDDAPLPPPPSRIRHPYSLSEFAVGAQNEAVVSELQYRLQRQQLDAFHHNFWFDSNTRFEAAKKAILGGLPTLATPLDKEKALSAFYKQWHLQESKRTDEYTKTWRKRNMGLIMLGARVEYQKLSTRISKLALFKKEVL</sequence>
<comment type="similarity">
    <text evidence="2">Belongs to the COA8 family.</text>
</comment>
<name>A0A9P5Y9R0_9AGAR</name>
<evidence type="ECO:0000313" key="8">
    <source>
        <dbReference type="Proteomes" id="UP000807353"/>
    </source>
</evidence>
<dbReference type="PANTHER" id="PTHR31107">
    <property type="entry name" value="APOPTOGENIC PROTEIN 1, MITOCHONDRIAL"/>
    <property type="match status" value="1"/>
</dbReference>
<gene>
    <name evidence="7" type="ORF">BDZ94DRAFT_1161454</name>
</gene>
<dbReference type="GO" id="GO:0005743">
    <property type="term" value="C:mitochondrial inner membrane"/>
    <property type="evidence" value="ECO:0007669"/>
    <property type="project" value="UniProtKB-SubCell"/>
</dbReference>
<comment type="subcellular location">
    <subcellularLocation>
        <location evidence="1">Mitochondrion inner membrane</location>
        <topology evidence="1">Peripheral membrane protein</topology>
        <orientation evidence="1">Matrix side</orientation>
    </subcellularLocation>
</comment>
<proteinExistence type="inferred from homology"/>
<dbReference type="AlphaFoldDB" id="A0A9P5Y9R0"/>
<keyword evidence="5" id="KW-0496">Mitochondrion</keyword>
<evidence type="ECO:0000256" key="4">
    <source>
        <dbReference type="ARBA" id="ARBA00022946"/>
    </source>
</evidence>
<dbReference type="GO" id="GO:0097193">
    <property type="term" value="P:intrinsic apoptotic signaling pathway"/>
    <property type="evidence" value="ECO:0007669"/>
    <property type="project" value="InterPro"/>
</dbReference>
<dbReference type="InterPro" id="IPR018796">
    <property type="entry name" value="COA8"/>
</dbReference>
<dbReference type="OrthoDB" id="6246201at2759"/>
<reference evidence="7" key="1">
    <citation type="submission" date="2020-11" db="EMBL/GenBank/DDBJ databases">
        <authorList>
            <consortium name="DOE Joint Genome Institute"/>
            <person name="Ahrendt S."/>
            <person name="Riley R."/>
            <person name="Andreopoulos W."/>
            <person name="Labutti K."/>
            <person name="Pangilinan J."/>
            <person name="Ruiz-Duenas F.J."/>
            <person name="Barrasa J.M."/>
            <person name="Sanchez-Garcia M."/>
            <person name="Camarero S."/>
            <person name="Miyauchi S."/>
            <person name="Serrano A."/>
            <person name="Linde D."/>
            <person name="Babiker R."/>
            <person name="Drula E."/>
            <person name="Ayuso-Fernandez I."/>
            <person name="Pacheco R."/>
            <person name="Padilla G."/>
            <person name="Ferreira P."/>
            <person name="Barriuso J."/>
            <person name="Kellner H."/>
            <person name="Castanera R."/>
            <person name="Alfaro M."/>
            <person name="Ramirez L."/>
            <person name="Pisabarro A.G."/>
            <person name="Kuo A."/>
            <person name="Tritt A."/>
            <person name="Lipzen A."/>
            <person name="He G."/>
            <person name="Yan M."/>
            <person name="Ng V."/>
            <person name="Cullen D."/>
            <person name="Martin F."/>
            <person name="Rosso M.-N."/>
            <person name="Henrissat B."/>
            <person name="Hibbett D."/>
            <person name="Martinez A.T."/>
            <person name="Grigoriev I.V."/>
        </authorList>
    </citation>
    <scope>NUCLEOTIDE SEQUENCE</scope>
    <source>
        <strain evidence="7">CBS 247.69</strain>
    </source>
</reference>
<evidence type="ECO:0000256" key="3">
    <source>
        <dbReference type="ARBA" id="ARBA00022792"/>
    </source>
</evidence>
<evidence type="ECO:0000256" key="1">
    <source>
        <dbReference type="ARBA" id="ARBA00004443"/>
    </source>
</evidence>